<feature type="chain" id="PRO_5020306598" description="Lipocalin-like domain-containing protein" evidence="1">
    <location>
        <begin position="23"/>
        <end position="58"/>
    </location>
</feature>
<reference evidence="3 4" key="1">
    <citation type="submission" date="2019-04" db="EMBL/GenBank/DDBJ databases">
        <title>Microbes associate with the intestines of laboratory mice.</title>
        <authorList>
            <person name="Navarre W."/>
            <person name="Wong E."/>
            <person name="Huang K."/>
            <person name="Tropini C."/>
            <person name="Ng K."/>
            <person name="Yu B."/>
        </authorList>
    </citation>
    <scope>NUCLEOTIDE SEQUENCE [LARGE SCALE GENOMIC DNA]</scope>
    <source>
        <strain evidence="3 4">NM70_E10</strain>
    </source>
</reference>
<dbReference type="PROSITE" id="PS51257">
    <property type="entry name" value="PROKAR_LIPOPROTEIN"/>
    <property type="match status" value="1"/>
</dbReference>
<dbReference type="EMBL" id="SRZA01000030">
    <property type="protein sequence ID" value="TGY02368.1"/>
    <property type="molecule type" value="Genomic_DNA"/>
</dbReference>
<protein>
    <recommendedName>
        <fullName evidence="2">Lipocalin-like domain-containing protein</fullName>
    </recommendedName>
</protein>
<evidence type="ECO:0000313" key="4">
    <source>
        <dbReference type="Proteomes" id="UP000305751"/>
    </source>
</evidence>
<sequence length="58" mass="5731">MRKKILVATLLVGLLAACGGSATSVVGTWVEPVPGMAGQVQGIKMEEGGGASSVNMAT</sequence>
<feature type="signal peptide" evidence="1">
    <location>
        <begin position="1"/>
        <end position="22"/>
    </location>
</feature>
<keyword evidence="4" id="KW-1185">Reference proteome</keyword>
<evidence type="ECO:0000256" key="1">
    <source>
        <dbReference type="SAM" id="SignalP"/>
    </source>
</evidence>
<proteinExistence type="predicted"/>
<dbReference type="Gene3D" id="2.40.128.280">
    <property type="match status" value="1"/>
</dbReference>
<gene>
    <name evidence="3" type="ORF">E5356_10650</name>
</gene>
<accession>A0A4S2AML4</accession>
<feature type="domain" description="Lipocalin-like" evidence="2">
    <location>
        <begin position="23"/>
        <end position="58"/>
    </location>
</feature>
<organism evidence="3 4">
    <name type="scientific">Bacteroides acidifaciens</name>
    <dbReference type="NCBI Taxonomy" id="85831"/>
    <lineage>
        <taxon>Bacteria</taxon>
        <taxon>Pseudomonadati</taxon>
        <taxon>Bacteroidota</taxon>
        <taxon>Bacteroidia</taxon>
        <taxon>Bacteroidales</taxon>
        <taxon>Bacteroidaceae</taxon>
        <taxon>Bacteroides</taxon>
    </lineage>
</organism>
<name>A0A4S2AML4_9BACE</name>
<dbReference type="Proteomes" id="UP000305751">
    <property type="component" value="Unassembled WGS sequence"/>
</dbReference>
<comment type="caution">
    <text evidence="3">The sequence shown here is derived from an EMBL/GenBank/DDBJ whole genome shotgun (WGS) entry which is preliminary data.</text>
</comment>
<dbReference type="InterPro" id="IPR024311">
    <property type="entry name" value="Lipocalin-like"/>
</dbReference>
<dbReference type="RefSeq" id="WP_136014309.1">
    <property type="nucleotide sequence ID" value="NZ_CAJTBC010000021.1"/>
</dbReference>
<dbReference type="AlphaFoldDB" id="A0A4S2AML4"/>
<evidence type="ECO:0000313" key="3">
    <source>
        <dbReference type="EMBL" id="TGY02368.1"/>
    </source>
</evidence>
<keyword evidence="1" id="KW-0732">Signal</keyword>
<dbReference type="Pfam" id="PF12702">
    <property type="entry name" value="Lipocalin_3"/>
    <property type="match status" value="1"/>
</dbReference>
<evidence type="ECO:0000259" key="2">
    <source>
        <dbReference type="Pfam" id="PF12702"/>
    </source>
</evidence>